<dbReference type="RefSeq" id="WP_074755021.1">
    <property type="nucleotide sequence ID" value="NZ_FNCO01000011.1"/>
</dbReference>
<organism evidence="1 2">
    <name type="scientific">Pseudomonas abietaniphila</name>
    <dbReference type="NCBI Taxonomy" id="89065"/>
    <lineage>
        <taxon>Bacteria</taxon>
        <taxon>Pseudomonadati</taxon>
        <taxon>Pseudomonadota</taxon>
        <taxon>Gammaproteobacteria</taxon>
        <taxon>Pseudomonadales</taxon>
        <taxon>Pseudomonadaceae</taxon>
        <taxon>Pseudomonas</taxon>
    </lineage>
</organism>
<keyword evidence="2" id="KW-1185">Reference proteome</keyword>
<reference evidence="2" key="1">
    <citation type="submission" date="2016-10" db="EMBL/GenBank/DDBJ databases">
        <authorList>
            <person name="Varghese N."/>
            <person name="Submissions S."/>
        </authorList>
    </citation>
    <scope>NUCLEOTIDE SEQUENCE [LARGE SCALE GENOMIC DNA]</scope>
    <source>
        <strain evidence="2">ATCC 700689</strain>
    </source>
</reference>
<sequence length="217" mass="23651">MTINDSYAPIVPAAEFDGLLTLDTLQQDIEVLVEITSDVFEKDTFQLLLNGELIGPSYEVQAVVPKPGTMLTFVIQKEAFRVGGSYQVAYRFTTFPGNTTSDSISTQIRIDRTAPGATLLAAMVLPDAPFDDHVTGLIPGYAGMERGDVIQTRCNGVPGPVHTVQEDELNLYPVAITFQRTFLESTATDTVVMEYRVTDRAGNQSIVSGPSQLSLER</sequence>
<name>A0A1G8IFD2_9PSED</name>
<gene>
    <name evidence="1" type="ORF">SAMN05216605_11131</name>
</gene>
<evidence type="ECO:0000313" key="1">
    <source>
        <dbReference type="EMBL" id="SDI17451.1"/>
    </source>
</evidence>
<protein>
    <submittedName>
        <fullName evidence="1">Uncharacterized protein</fullName>
    </submittedName>
</protein>
<dbReference type="Proteomes" id="UP000182894">
    <property type="component" value="Unassembled WGS sequence"/>
</dbReference>
<accession>A0A1G8IFD2</accession>
<dbReference type="EMBL" id="FNCO01000011">
    <property type="protein sequence ID" value="SDI17451.1"/>
    <property type="molecule type" value="Genomic_DNA"/>
</dbReference>
<dbReference type="OrthoDB" id="6881612at2"/>
<evidence type="ECO:0000313" key="2">
    <source>
        <dbReference type="Proteomes" id="UP000182894"/>
    </source>
</evidence>
<dbReference type="AlphaFoldDB" id="A0A1G8IFD2"/>
<proteinExistence type="predicted"/>